<protein>
    <submittedName>
        <fullName evidence="1">Uncharacterized protein</fullName>
    </submittedName>
</protein>
<evidence type="ECO:0000313" key="2">
    <source>
        <dbReference type="Proteomes" id="UP000265520"/>
    </source>
</evidence>
<dbReference type="AlphaFoldDB" id="A0A392UVZ3"/>
<comment type="caution">
    <text evidence="1">The sequence shown here is derived from an EMBL/GenBank/DDBJ whole genome shotgun (WGS) entry which is preliminary data.</text>
</comment>
<gene>
    <name evidence="1" type="ORF">A2U01_0100430</name>
</gene>
<reference evidence="1 2" key="1">
    <citation type="journal article" date="2018" name="Front. Plant Sci.">
        <title>Red Clover (Trifolium pratense) and Zigzag Clover (T. medium) - A Picture of Genomic Similarities and Differences.</title>
        <authorList>
            <person name="Dluhosova J."/>
            <person name="Istvanek J."/>
            <person name="Nedelnik J."/>
            <person name="Repkova J."/>
        </authorList>
    </citation>
    <scope>NUCLEOTIDE SEQUENCE [LARGE SCALE GENOMIC DNA]</scope>
    <source>
        <strain evidence="2">cv. 10/8</strain>
        <tissue evidence="1">Leaf</tissue>
    </source>
</reference>
<dbReference type="Proteomes" id="UP000265520">
    <property type="component" value="Unassembled WGS sequence"/>
</dbReference>
<dbReference type="EMBL" id="LXQA010967474">
    <property type="protein sequence ID" value="MCI79159.1"/>
    <property type="molecule type" value="Genomic_DNA"/>
</dbReference>
<accession>A0A392UVZ3</accession>
<feature type="non-terminal residue" evidence="1">
    <location>
        <position position="1"/>
    </location>
</feature>
<keyword evidence="2" id="KW-1185">Reference proteome</keyword>
<evidence type="ECO:0000313" key="1">
    <source>
        <dbReference type="EMBL" id="MCI79159.1"/>
    </source>
</evidence>
<sequence length="25" mass="2678">LSVPICGSGSLIMFEVTELVVHISF</sequence>
<proteinExistence type="predicted"/>
<name>A0A392UVZ3_9FABA</name>
<organism evidence="1 2">
    <name type="scientific">Trifolium medium</name>
    <dbReference type="NCBI Taxonomy" id="97028"/>
    <lineage>
        <taxon>Eukaryota</taxon>
        <taxon>Viridiplantae</taxon>
        <taxon>Streptophyta</taxon>
        <taxon>Embryophyta</taxon>
        <taxon>Tracheophyta</taxon>
        <taxon>Spermatophyta</taxon>
        <taxon>Magnoliopsida</taxon>
        <taxon>eudicotyledons</taxon>
        <taxon>Gunneridae</taxon>
        <taxon>Pentapetalae</taxon>
        <taxon>rosids</taxon>
        <taxon>fabids</taxon>
        <taxon>Fabales</taxon>
        <taxon>Fabaceae</taxon>
        <taxon>Papilionoideae</taxon>
        <taxon>50 kb inversion clade</taxon>
        <taxon>NPAAA clade</taxon>
        <taxon>Hologalegina</taxon>
        <taxon>IRL clade</taxon>
        <taxon>Trifolieae</taxon>
        <taxon>Trifolium</taxon>
    </lineage>
</organism>